<proteinExistence type="predicted"/>
<name>A0A8X7BAI2_TRICX</name>
<evidence type="ECO:0000313" key="2">
    <source>
        <dbReference type="Proteomes" id="UP000887159"/>
    </source>
</evidence>
<protein>
    <submittedName>
        <fullName evidence="1">Uncharacterized protein</fullName>
    </submittedName>
</protein>
<keyword evidence="2" id="KW-1185">Reference proteome</keyword>
<gene>
    <name evidence="1" type="ORF">TNCV_2690641</name>
</gene>
<dbReference type="EMBL" id="BMAU01021370">
    <property type="protein sequence ID" value="GFY24873.1"/>
    <property type="molecule type" value="Genomic_DNA"/>
</dbReference>
<comment type="caution">
    <text evidence="1">The sequence shown here is derived from an EMBL/GenBank/DDBJ whole genome shotgun (WGS) entry which is preliminary data.</text>
</comment>
<sequence>MNSGSYSAWNCALSIRSVSQSDGENFCFIEIKDIFEQLKKCLVAGFKLITSNCQSLKEGGWANRRIARYMGRSDEATTRCWQEWLETWQISTT</sequence>
<dbReference type="AlphaFoldDB" id="A0A8X7BAI2"/>
<reference evidence="1" key="1">
    <citation type="submission" date="2020-08" db="EMBL/GenBank/DDBJ databases">
        <title>Multicomponent nature underlies the extraordinary mechanical properties of spider dragline silk.</title>
        <authorList>
            <person name="Kono N."/>
            <person name="Nakamura H."/>
            <person name="Mori M."/>
            <person name="Yoshida Y."/>
            <person name="Ohtoshi R."/>
            <person name="Malay A.D."/>
            <person name="Moran D.A.P."/>
            <person name="Tomita M."/>
            <person name="Numata K."/>
            <person name="Arakawa K."/>
        </authorList>
    </citation>
    <scope>NUCLEOTIDE SEQUENCE</scope>
</reference>
<dbReference type="Proteomes" id="UP000887159">
    <property type="component" value="Unassembled WGS sequence"/>
</dbReference>
<organism evidence="1 2">
    <name type="scientific">Trichonephila clavipes</name>
    <name type="common">Golden silk orbweaver</name>
    <name type="synonym">Nephila clavipes</name>
    <dbReference type="NCBI Taxonomy" id="2585209"/>
    <lineage>
        <taxon>Eukaryota</taxon>
        <taxon>Metazoa</taxon>
        <taxon>Ecdysozoa</taxon>
        <taxon>Arthropoda</taxon>
        <taxon>Chelicerata</taxon>
        <taxon>Arachnida</taxon>
        <taxon>Araneae</taxon>
        <taxon>Araneomorphae</taxon>
        <taxon>Entelegynae</taxon>
        <taxon>Araneoidea</taxon>
        <taxon>Nephilidae</taxon>
        <taxon>Trichonephila</taxon>
    </lineage>
</organism>
<evidence type="ECO:0000313" key="1">
    <source>
        <dbReference type="EMBL" id="GFY24873.1"/>
    </source>
</evidence>
<accession>A0A8X7BAI2</accession>